<dbReference type="CDD" id="cd00090">
    <property type="entry name" value="HTH_ARSR"/>
    <property type="match status" value="1"/>
</dbReference>
<dbReference type="InterPro" id="IPR039422">
    <property type="entry name" value="MarR/SlyA-like"/>
</dbReference>
<reference evidence="2 3" key="1">
    <citation type="submission" date="2017-06" db="EMBL/GenBank/DDBJ databases">
        <title>Sequencing and comparative analysis of myxobacterial genomes.</title>
        <authorList>
            <person name="Rupp O."/>
            <person name="Goesmann A."/>
            <person name="Sogaard-Andersen L."/>
        </authorList>
    </citation>
    <scope>NUCLEOTIDE SEQUENCE [LARGE SCALE GENOMIC DNA]</scope>
    <source>
        <strain evidence="2 3">DSM 52655</strain>
    </source>
</reference>
<evidence type="ECO:0000259" key="1">
    <source>
        <dbReference type="PROSITE" id="PS50995"/>
    </source>
</evidence>
<name>A0A250IZ54_9BACT</name>
<dbReference type="Proteomes" id="UP000217257">
    <property type="component" value="Chromosome"/>
</dbReference>
<evidence type="ECO:0000313" key="3">
    <source>
        <dbReference type="Proteomes" id="UP000217257"/>
    </source>
</evidence>
<dbReference type="InterPro" id="IPR000835">
    <property type="entry name" value="HTH_MarR-typ"/>
</dbReference>
<dbReference type="EMBL" id="CP022098">
    <property type="protein sequence ID" value="ATB36583.1"/>
    <property type="molecule type" value="Genomic_DNA"/>
</dbReference>
<dbReference type="SMART" id="SM00347">
    <property type="entry name" value="HTH_MARR"/>
    <property type="match status" value="1"/>
</dbReference>
<proteinExistence type="predicted"/>
<dbReference type="PANTHER" id="PTHR33164:SF44">
    <property type="entry name" value="TRANSCRIPTIONAL REGULATORY PROTEIN"/>
    <property type="match status" value="1"/>
</dbReference>
<dbReference type="Gene3D" id="1.10.10.10">
    <property type="entry name" value="Winged helix-like DNA-binding domain superfamily/Winged helix DNA-binding domain"/>
    <property type="match status" value="1"/>
</dbReference>
<dbReference type="InterPro" id="IPR011991">
    <property type="entry name" value="ArsR-like_HTH"/>
</dbReference>
<dbReference type="RefSeq" id="WP_198316526.1">
    <property type="nucleotide sequence ID" value="NZ_CP022098.1"/>
</dbReference>
<dbReference type="AlphaFoldDB" id="A0A250IZ54"/>
<dbReference type="SUPFAM" id="SSF46785">
    <property type="entry name" value="Winged helix' DNA-binding domain"/>
    <property type="match status" value="1"/>
</dbReference>
<gene>
    <name evidence="2" type="ORF">CYFUS_001998</name>
</gene>
<dbReference type="Pfam" id="PF12802">
    <property type="entry name" value="MarR_2"/>
    <property type="match status" value="1"/>
</dbReference>
<dbReference type="GO" id="GO:0006950">
    <property type="term" value="P:response to stress"/>
    <property type="evidence" value="ECO:0007669"/>
    <property type="project" value="TreeGrafter"/>
</dbReference>
<dbReference type="InterPro" id="IPR036388">
    <property type="entry name" value="WH-like_DNA-bd_sf"/>
</dbReference>
<dbReference type="GO" id="GO:0003700">
    <property type="term" value="F:DNA-binding transcription factor activity"/>
    <property type="evidence" value="ECO:0007669"/>
    <property type="project" value="InterPro"/>
</dbReference>
<dbReference type="InterPro" id="IPR036390">
    <property type="entry name" value="WH_DNA-bd_sf"/>
</dbReference>
<dbReference type="KEGG" id="cfus:CYFUS_001998"/>
<organism evidence="2 3">
    <name type="scientific">Cystobacter fuscus</name>
    <dbReference type="NCBI Taxonomy" id="43"/>
    <lineage>
        <taxon>Bacteria</taxon>
        <taxon>Pseudomonadati</taxon>
        <taxon>Myxococcota</taxon>
        <taxon>Myxococcia</taxon>
        <taxon>Myxococcales</taxon>
        <taxon>Cystobacterineae</taxon>
        <taxon>Archangiaceae</taxon>
        <taxon>Cystobacter</taxon>
    </lineage>
</organism>
<sequence>MKTNERGLRRLHPLDDALEAMYFGWRGMTREADQYLATLGLSRVHHRILYAIARREGITITDLLETLGVTKQALHRPMKQLIDGGYVVTERDPSRHRYKILALTPAGQAVEHRASSHEREVMRRAFEHVGHSGRDAWSAVMAAIARSGEGDSNTGQQR</sequence>
<dbReference type="PANTHER" id="PTHR33164">
    <property type="entry name" value="TRANSCRIPTIONAL REGULATOR, MARR FAMILY"/>
    <property type="match status" value="1"/>
</dbReference>
<evidence type="ECO:0000313" key="2">
    <source>
        <dbReference type="EMBL" id="ATB36583.1"/>
    </source>
</evidence>
<dbReference type="PROSITE" id="PS50995">
    <property type="entry name" value="HTH_MARR_2"/>
    <property type="match status" value="1"/>
</dbReference>
<accession>A0A250IZ54</accession>
<protein>
    <submittedName>
        <fullName evidence="2">Transcriptional regulator</fullName>
    </submittedName>
</protein>
<feature type="domain" description="HTH marR-type" evidence="1">
    <location>
        <begin position="4"/>
        <end position="146"/>
    </location>
</feature>